<dbReference type="AlphaFoldDB" id="A0A1R2BNX6"/>
<dbReference type="Gene3D" id="2.60.120.620">
    <property type="entry name" value="q2cbj1_9rhob like domain"/>
    <property type="match status" value="1"/>
</dbReference>
<evidence type="ECO:0000313" key="2">
    <source>
        <dbReference type="EMBL" id="OMJ78481.1"/>
    </source>
</evidence>
<dbReference type="OrthoDB" id="445007at2759"/>
<dbReference type="EMBL" id="MPUH01000519">
    <property type="protein sequence ID" value="OMJ78481.1"/>
    <property type="molecule type" value="Genomic_DNA"/>
</dbReference>
<dbReference type="GO" id="GO:0016491">
    <property type="term" value="F:oxidoreductase activity"/>
    <property type="evidence" value="ECO:0007669"/>
    <property type="project" value="UniProtKB-ARBA"/>
</dbReference>
<accession>A0A1R2BNX6</accession>
<dbReference type="Pfam" id="PF05721">
    <property type="entry name" value="PhyH"/>
    <property type="match status" value="1"/>
</dbReference>
<comment type="cofactor">
    <cofactor evidence="1">
        <name>Fe cation</name>
        <dbReference type="ChEBI" id="CHEBI:24875"/>
    </cofactor>
</comment>
<dbReference type="Proteomes" id="UP000187209">
    <property type="component" value="Unassembled WGS sequence"/>
</dbReference>
<evidence type="ECO:0000313" key="3">
    <source>
        <dbReference type="Proteomes" id="UP000187209"/>
    </source>
</evidence>
<dbReference type="SUPFAM" id="SSF51197">
    <property type="entry name" value="Clavaminate synthase-like"/>
    <property type="match status" value="1"/>
</dbReference>
<name>A0A1R2BNX6_9CILI</name>
<reference evidence="2 3" key="1">
    <citation type="submission" date="2016-11" db="EMBL/GenBank/DDBJ databases">
        <title>The macronuclear genome of Stentor coeruleus: a giant cell with tiny introns.</title>
        <authorList>
            <person name="Slabodnick M."/>
            <person name="Ruby J.G."/>
            <person name="Reiff S.B."/>
            <person name="Swart E.C."/>
            <person name="Gosai S."/>
            <person name="Prabakaran S."/>
            <person name="Witkowska E."/>
            <person name="Larue G.E."/>
            <person name="Fisher S."/>
            <person name="Freeman R.M."/>
            <person name="Gunawardena J."/>
            <person name="Chu W."/>
            <person name="Stover N.A."/>
            <person name="Gregory B.D."/>
            <person name="Nowacki M."/>
            <person name="Derisi J."/>
            <person name="Roy S.W."/>
            <person name="Marshall W.F."/>
            <person name="Sood P."/>
        </authorList>
    </citation>
    <scope>NUCLEOTIDE SEQUENCE [LARGE SCALE GENOMIC DNA]</scope>
    <source>
        <strain evidence="2">WM001</strain>
    </source>
</reference>
<dbReference type="PANTHER" id="PTHR20883:SF48">
    <property type="entry name" value="ECTOINE DIOXYGENASE"/>
    <property type="match status" value="1"/>
</dbReference>
<dbReference type="InterPro" id="IPR008775">
    <property type="entry name" value="Phytyl_CoA_dOase-like"/>
</dbReference>
<proteinExistence type="predicted"/>
<comment type="caution">
    <text evidence="2">The sequence shown here is derived from an EMBL/GenBank/DDBJ whole genome shotgun (WGS) entry which is preliminary data.</text>
</comment>
<dbReference type="PANTHER" id="PTHR20883">
    <property type="entry name" value="PHYTANOYL-COA DIOXYGENASE DOMAIN CONTAINING 1"/>
    <property type="match status" value="1"/>
</dbReference>
<protein>
    <recommendedName>
        <fullName evidence="4">Phytanoyl-CoA dioxygenase</fullName>
    </recommendedName>
</protein>
<organism evidence="2 3">
    <name type="scientific">Stentor coeruleus</name>
    <dbReference type="NCBI Taxonomy" id="5963"/>
    <lineage>
        <taxon>Eukaryota</taxon>
        <taxon>Sar</taxon>
        <taxon>Alveolata</taxon>
        <taxon>Ciliophora</taxon>
        <taxon>Postciliodesmatophora</taxon>
        <taxon>Heterotrichea</taxon>
        <taxon>Heterotrichida</taxon>
        <taxon>Stentoridae</taxon>
        <taxon>Stentor</taxon>
    </lineage>
</organism>
<evidence type="ECO:0008006" key="4">
    <source>
        <dbReference type="Google" id="ProtNLM"/>
    </source>
</evidence>
<evidence type="ECO:0000256" key="1">
    <source>
        <dbReference type="ARBA" id="ARBA00001962"/>
    </source>
</evidence>
<keyword evidence="3" id="KW-1185">Reference proteome</keyword>
<gene>
    <name evidence="2" type="ORF">SteCoe_21677</name>
</gene>
<sequence length="276" mass="31885">MLSKIPKYFFSSASLKYLTKEQVKSYEEDGYLIIKNMLPAHIKSNLAKLSSQLEELPETPGKWMKYYEVDKRTGQRMLCRIENFLPFSSDLSEISYGLITDISTDLFGEQAIIYKEKINFKFPKGSGFNAHQDQPAFVSFGIDKLLTVLLPIDPNTRISGGLDMVRKIHKERKIYSQNSDGSIRTDIEAKMNWTPVDGEPGDLVFFDSFAPHRSDINFSTFTRRNLYLTYNPLSLGSFREMYYEEKRRLFPPECERDPNKDYSEGAKVFNVANPIK</sequence>
<dbReference type="GO" id="GO:0046872">
    <property type="term" value="F:metal ion binding"/>
    <property type="evidence" value="ECO:0007669"/>
    <property type="project" value="UniProtKB-ARBA"/>
</dbReference>